<feature type="non-terminal residue" evidence="1">
    <location>
        <position position="1"/>
    </location>
</feature>
<accession>A0A0G4KI56</accession>
<dbReference type="EMBL" id="CVQI01000510">
    <property type="protein sequence ID" value="CRJ97568.1"/>
    <property type="molecule type" value="Genomic_DNA"/>
</dbReference>
<evidence type="ECO:0000313" key="1">
    <source>
        <dbReference type="EMBL" id="CRJ97568.1"/>
    </source>
</evidence>
<protein>
    <submittedName>
        <fullName evidence="1">Uncharacterized protein</fullName>
    </submittedName>
</protein>
<reference evidence="2" key="1">
    <citation type="submission" date="2015-05" db="EMBL/GenBank/DDBJ databases">
        <authorList>
            <person name="Fogelqvist Johan"/>
        </authorList>
    </citation>
    <scope>NUCLEOTIDE SEQUENCE [LARGE SCALE GENOMIC DNA]</scope>
</reference>
<dbReference type="Proteomes" id="UP000045706">
    <property type="component" value="Unassembled WGS sequence"/>
</dbReference>
<sequence>HSVQGRVCCLGRDCGRHLLPHCLRQG</sequence>
<dbReference type="AlphaFoldDB" id="A0A0G4KI56"/>
<proteinExistence type="predicted"/>
<gene>
    <name evidence="1" type="ORF">BN1723_020840</name>
</gene>
<name>A0A0G4KI56_VERLO</name>
<evidence type="ECO:0000313" key="2">
    <source>
        <dbReference type="Proteomes" id="UP000045706"/>
    </source>
</evidence>
<organism evidence="1 2">
    <name type="scientific">Verticillium longisporum</name>
    <name type="common">Verticillium dahliae var. longisporum</name>
    <dbReference type="NCBI Taxonomy" id="100787"/>
    <lineage>
        <taxon>Eukaryota</taxon>
        <taxon>Fungi</taxon>
        <taxon>Dikarya</taxon>
        <taxon>Ascomycota</taxon>
        <taxon>Pezizomycotina</taxon>
        <taxon>Sordariomycetes</taxon>
        <taxon>Hypocreomycetidae</taxon>
        <taxon>Glomerellales</taxon>
        <taxon>Plectosphaerellaceae</taxon>
        <taxon>Verticillium</taxon>
    </lineage>
</organism>